<keyword evidence="2" id="KW-1185">Reference proteome</keyword>
<evidence type="ECO:0000313" key="1">
    <source>
        <dbReference type="EMBL" id="KAF0544531.1"/>
    </source>
</evidence>
<protein>
    <submittedName>
        <fullName evidence="1">Uncharacterized protein</fullName>
    </submittedName>
</protein>
<evidence type="ECO:0000313" key="2">
    <source>
        <dbReference type="Proteomes" id="UP000439903"/>
    </source>
</evidence>
<proteinExistence type="predicted"/>
<reference evidence="1 2" key="1">
    <citation type="journal article" date="2019" name="Environ. Microbiol.">
        <title>At the nexus of three kingdoms: the genome of the mycorrhizal fungus Gigaspora margarita provides insights into plant, endobacterial and fungal interactions.</title>
        <authorList>
            <person name="Venice F."/>
            <person name="Ghignone S."/>
            <person name="Salvioli di Fossalunga A."/>
            <person name="Amselem J."/>
            <person name="Novero M."/>
            <person name="Xianan X."/>
            <person name="Sedzielewska Toro K."/>
            <person name="Morin E."/>
            <person name="Lipzen A."/>
            <person name="Grigoriev I.V."/>
            <person name="Henrissat B."/>
            <person name="Martin F.M."/>
            <person name="Bonfante P."/>
        </authorList>
    </citation>
    <scope>NUCLEOTIDE SEQUENCE [LARGE SCALE GENOMIC DNA]</scope>
    <source>
        <strain evidence="1 2">BEG34</strain>
    </source>
</reference>
<dbReference type="Proteomes" id="UP000439903">
    <property type="component" value="Unassembled WGS sequence"/>
</dbReference>
<name>A0A8H4AYL8_GIGMA</name>
<comment type="caution">
    <text evidence="1">The sequence shown here is derived from an EMBL/GenBank/DDBJ whole genome shotgun (WGS) entry which is preliminary data.</text>
</comment>
<accession>A0A8H4AYL8</accession>
<dbReference type="EMBL" id="WTPW01000124">
    <property type="protein sequence ID" value="KAF0544531.1"/>
    <property type="molecule type" value="Genomic_DNA"/>
</dbReference>
<gene>
    <name evidence="1" type="ORF">F8M41_002680</name>
</gene>
<dbReference type="AlphaFoldDB" id="A0A8H4AYL8"/>
<organism evidence="1 2">
    <name type="scientific">Gigaspora margarita</name>
    <dbReference type="NCBI Taxonomy" id="4874"/>
    <lineage>
        <taxon>Eukaryota</taxon>
        <taxon>Fungi</taxon>
        <taxon>Fungi incertae sedis</taxon>
        <taxon>Mucoromycota</taxon>
        <taxon>Glomeromycotina</taxon>
        <taxon>Glomeromycetes</taxon>
        <taxon>Diversisporales</taxon>
        <taxon>Gigasporaceae</taxon>
        <taxon>Gigaspora</taxon>
    </lineage>
</organism>
<sequence>MNGVKESKNQVMEMHQKHKIKPLRIIVPRKMNNKLEWLKMVPYEVQTYVVRQYKSAHDAQLKHWLKSGKPCKDFNIIMILVRDFYWESGQFSFLKEIITFEELLPITLDKLGRLHINAPVENHENQARIASMIVSFRPWNSNLHDLL</sequence>